<dbReference type="EMBL" id="JACSPT010000024">
    <property type="protein sequence ID" value="MBD8010420.1"/>
    <property type="molecule type" value="Genomic_DNA"/>
</dbReference>
<sequence length="108" mass="12766">MNQERIIQLIEAGQSLLKHELQLKHPESKYSLLMLQRSFQILKNYIESQSEQEQKQLDIYQNYFHFPITNVVQSADQLCVEMRENFDMQALAVLEQLNQLELEIIKAG</sequence>
<proteinExistence type="predicted"/>
<evidence type="ECO:0000313" key="2">
    <source>
        <dbReference type="Proteomes" id="UP000621930"/>
    </source>
</evidence>
<keyword evidence="2" id="KW-1185">Reference proteome</keyword>
<organism evidence="1 2">
    <name type="scientific">Acinetobacter pecorum</name>
    <dbReference type="NCBI Taxonomy" id="2762215"/>
    <lineage>
        <taxon>Bacteria</taxon>
        <taxon>Pseudomonadati</taxon>
        <taxon>Pseudomonadota</taxon>
        <taxon>Gammaproteobacteria</taxon>
        <taxon>Moraxellales</taxon>
        <taxon>Moraxellaceae</taxon>
        <taxon>Acinetobacter</taxon>
    </lineage>
</organism>
<protein>
    <submittedName>
        <fullName evidence="1">Uncharacterized protein</fullName>
    </submittedName>
</protein>
<dbReference type="Proteomes" id="UP000621930">
    <property type="component" value="Unassembled WGS sequence"/>
</dbReference>
<gene>
    <name evidence="1" type="ORF">H9629_13895</name>
</gene>
<comment type="caution">
    <text evidence="1">The sequence shown here is derived from an EMBL/GenBank/DDBJ whole genome shotgun (WGS) entry which is preliminary data.</text>
</comment>
<accession>A0ABR8W072</accession>
<evidence type="ECO:0000313" key="1">
    <source>
        <dbReference type="EMBL" id="MBD8010420.1"/>
    </source>
</evidence>
<dbReference type="RefSeq" id="WP_191731313.1">
    <property type="nucleotide sequence ID" value="NZ_JACSPT010000024.1"/>
</dbReference>
<reference evidence="1 2" key="1">
    <citation type="submission" date="2020-08" db="EMBL/GenBank/DDBJ databases">
        <title>A Genomic Blueprint of the Chicken Gut Microbiome.</title>
        <authorList>
            <person name="Gilroy R."/>
            <person name="Ravi A."/>
            <person name="Getino M."/>
            <person name="Pursley I."/>
            <person name="Horton D.L."/>
            <person name="Alikhan N.-F."/>
            <person name="Baker D."/>
            <person name="Gharbi K."/>
            <person name="Hall N."/>
            <person name="Watson M."/>
            <person name="Adriaenssens E.M."/>
            <person name="Foster-Nyarko E."/>
            <person name="Jarju S."/>
            <person name="Secka A."/>
            <person name="Antonio M."/>
            <person name="Oren A."/>
            <person name="Chaudhuri R."/>
            <person name="La Ragione R.M."/>
            <person name="Hildebrand F."/>
            <person name="Pallen M.J."/>
        </authorList>
    </citation>
    <scope>NUCLEOTIDE SEQUENCE [LARGE SCALE GENOMIC DNA]</scope>
    <source>
        <strain evidence="1 2">Sa1BUA6</strain>
    </source>
</reference>
<name>A0ABR8W072_9GAMM</name>